<keyword evidence="3" id="KW-0862">Zinc</keyword>
<dbReference type="InterPro" id="IPR001138">
    <property type="entry name" value="Zn2Cys6_DnaBD"/>
</dbReference>
<dbReference type="RefSeq" id="XP_022626721.1">
    <property type="nucleotide sequence ID" value="XM_022774645.1"/>
</dbReference>
<name>A0A0C7N1Q6_9SACH</name>
<dbReference type="OrthoDB" id="3364175at2759"/>
<dbReference type="GO" id="GO:0008270">
    <property type="term" value="F:zinc ion binding"/>
    <property type="evidence" value="ECO:0007669"/>
    <property type="project" value="InterPro"/>
</dbReference>
<keyword evidence="9" id="KW-1185">Reference proteome</keyword>
<gene>
    <name evidence="8" type="ORF">LALA0_S01e11848g</name>
</gene>
<comment type="subcellular location">
    <subcellularLocation>
        <location evidence="1">Nucleus</location>
    </subcellularLocation>
</comment>
<evidence type="ECO:0000256" key="4">
    <source>
        <dbReference type="ARBA" id="ARBA00023125"/>
    </source>
</evidence>
<dbReference type="EMBL" id="LN736360">
    <property type="protein sequence ID" value="CEP60479.1"/>
    <property type="molecule type" value="Genomic_DNA"/>
</dbReference>
<dbReference type="InterPro" id="IPR007219">
    <property type="entry name" value="XnlR_reg_dom"/>
</dbReference>
<dbReference type="GO" id="GO:0006351">
    <property type="term" value="P:DNA-templated transcription"/>
    <property type="evidence" value="ECO:0007669"/>
    <property type="project" value="InterPro"/>
</dbReference>
<keyword evidence="2" id="KW-0479">Metal-binding</keyword>
<dbReference type="CDD" id="cd00067">
    <property type="entry name" value="GAL4"/>
    <property type="match status" value="1"/>
</dbReference>
<dbReference type="Pfam" id="PF04082">
    <property type="entry name" value="Fungal_trans"/>
    <property type="match status" value="1"/>
</dbReference>
<feature type="domain" description="Zn(2)-C6 fungal-type" evidence="7">
    <location>
        <begin position="22"/>
        <end position="51"/>
    </location>
</feature>
<evidence type="ECO:0000313" key="8">
    <source>
        <dbReference type="EMBL" id="CEP60479.1"/>
    </source>
</evidence>
<proteinExistence type="predicted"/>
<dbReference type="AlphaFoldDB" id="A0A0C7N1Q6"/>
<evidence type="ECO:0000313" key="9">
    <source>
        <dbReference type="Proteomes" id="UP000054304"/>
    </source>
</evidence>
<feature type="region of interest" description="Disordered" evidence="6">
    <location>
        <begin position="58"/>
        <end position="116"/>
    </location>
</feature>
<dbReference type="PANTHER" id="PTHR46910">
    <property type="entry name" value="TRANSCRIPTION FACTOR PDR1"/>
    <property type="match status" value="1"/>
</dbReference>
<reference evidence="8 9" key="1">
    <citation type="submission" date="2014-12" db="EMBL/GenBank/DDBJ databases">
        <authorList>
            <person name="Neuveglise Cecile"/>
        </authorList>
    </citation>
    <scope>NUCLEOTIDE SEQUENCE [LARGE SCALE GENOMIC DNA]</scope>
    <source>
        <strain evidence="8 9">CBS 12615</strain>
    </source>
</reference>
<dbReference type="InterPro" id="IPR050987">
    <property type="entry name" value="AtrR-like"/>
</dbReference>
<evidence type="ECO:0000256" key="1">
    <source>
        <dbReference type="ARBA" id="ARBA00004123"/>
    </source>
</evidence>
<evidence type="ECO:0000256" key="5">
    <source>
        <dbReference type="ARBA" id="ARBA00023242"/>
    </source>
</evidence>
<keyword evidence="5" id="KW-0539">Nucleus</keyword>
<dbReference type="Gene3D" id="4.10.240.10">
    <property type="entry name" value="Zn(2)-C6 fungal-type DNA-binding domain"/>
    <property type="match status" value="1"/>
</dbReference>
<evidence type="ECO:0000256" key="2">
    <source>
        <dbReference type="ARBA" id="ARBA00022723"/>
    </source>
</evidence>
<evidence type="ECO:0000259" key="7">
    <source>
        <dbReference type="PROSITE" id="PS50048"/>
    </source>
</evidence>
<dbReference type="Pfam" id="PF00172">
    <property type="entry name" value="Zn_clus"/>
    <property type="match status" value="1"/>
</dbReference>
<dbReference type="GO" id="GO:0000981">
    <property type="term" value="F:DNA-binding transcription factor activity, RNA polymerase II-specific"/>
    <property type="evidence" value="ECO:0007669"/>
    <property type="project" value="InterPro"/>
</dbReference>
<dbReference type="HOGENOM" id="CLU_304446_0_0_1"/>
<dbReference type="Proteomes" id="UP000054304">
    <property type="component" value="Unassembled WGS sequence"/>
</dbReference>
<keyword evidence="4" id="KW-0238">DNA-binding</keyword>
<dbReference type="GO" id="GO:0045944">
    <property type="term" value="P:positive regulation of transcription by RNA polymerase II"/>
    <property type="evidence" value="ECO:0007669"/>
    <property type="project" value="UniProtKB-ARBA"/>
</dbReference>
<dbReference type="SMART" id="SM00066">
    <property type="entry name" value="GAL4"/>
    <property type="match status" value="1"/>
</dbReference>
<evidence type="ECO:0000256" key="3">
    <source>
        <dbReference type="ARBA" id="ARBA00022833"/>
    </source>
</evidence>
<dbReference type="GO" id="GO:0005634">
    <property type="term" value="C:nucleus"/>
    <property type="evidence" value="ECO:0007669"/>
    <property type="project" value="UniProtKB-SubCell"/>
</dbReference>
<dbReference type="PROSITE" id="PS00463">
    <property type="entry name" value="ZN2_CY6_FUNGAL_1"/>
    <property type="match status" value="1"/>
</dbReference>
<sequence length="901" mass="101573">MISPNAGKAGVQKKKRAKVSTACDNCRKRKIKCTGDQPCLNCQTYSCECTYTRGVPVTPASIGSSKRPKTTAKAPSFSESSSDFASLSSKSTASSYADSRAYSQRGPSNGLYGDDTNLTRQMHLLSSTLRSLRDAQPSSRIMEAIQSVSEQLREIETTWKPHLEPDAIRDIPPTATSLETQLMINKYSDKVSLTKYSTIQPSPFLSRTSVISQYPVVEDLHGLYSPGLIMSIQGIGFLFKHFFDPGVKMAREYKTTLFLMLRFFDTCSHNLDLGIQSWTSPLETYSALGHVSYESRDKLIRDLLATLPAYVVAQTKELYPNFELPTNFNDSLGMLHWIARAMFVCCLGSLCEEHDIEECVVLDQEGEEFLHAQESLCVLAFEYFNVTTYTPSGNLDYLDTLLLFIKHQYWMGEYHIIPQLVLRLVSYALNMGLHRWEYYVGMEEVTAERRRRLWWECYNKGVICSVLNGKQGILPHGSVSCLLPEHCRDLGILESEEMLEKIAFVEKLPRGTAMDKIDFCSTALAIVVADFFQNVLYSKKNTCFRNNAKPSRLREKILSDLIEDVDKFIQRVGRIEKLAKMICDLADQHGTNCVPEKDRFIEKVVAPRVVVFLEFSKSICLGSVEHLFARFKENGFSRTIQEPLNSYRLLIHTSWRSVITSIDNKKVESVWLALSCGCMLSLSVLTDIFTQDIPSTIQDLRLILRSSKSLARLSFLEQVTGELADTCRMLRTFTKAKTLFQILTRIALQLYMRTAHLSIAEFLDVLAAEDAELVSTASQLLMLPQDCFKACLVAKEKTTWVMNVERSLEQAQALVGQEPLPDNEYSHPLTETWSHLGLPAATNSAEAAKSKEAPLPMSPLVNFNLGSLDDFLNCGTDDDLYNKLWSDINIDIPDLSSNQEL</sequence>
<evidence type="ECO:0000256" key="6">
    <source>
        <dbReference type="SAM" id="MobiDB-lite"/>
    </source>
</evidence>
<accession>A0A0C7N1Q6</accession>
<dbReference type="CDD" id="cd12148">
    <property type="entry name" value="fungal_TF_MHR"/>
    <property type="match status" value="1"/>
</dbReference>
<dbReference type="SUPFAM" id="SSF57701">
    <property type="entry name" value="Zn2/Cys6 DNA-binding domain"/>
    <property type="match status" value="1"/>
</dbReference>
<dbReference type="STRING" id="1245769.A0A0C7N1Q6"/>
<dbReference type="GeneID" id="34683872"/>
<feature type="compositionally biased region" description="Low complexity" evidence="6">
    <location>
        <begin position="71"/>
        <end position="99"/>
    </location>
</feature>
<dbReference type="PANTHER" id="PTHR46910:SF3">
    <property type="entry name" value="HALOTOLERANCE PROTEIN 9-RELATED"/>
    <property type="match status" value="1"/>
</dbReference>
<dbReference type="PROSITE" id="PS50048">
    <property type="entry name" value="ZN2_CY6_FUNGAL_2"/>
    <property type="match status" value="1"/>
</dbReference>
<dbReference type="InterPro" id="IPR036864">
    <property type="entry name" value="Zn2-C6_fun-type_DNA-bd_sf"/>
</dbReference>
<protein>
    <submittedName>
        <fullName evidence="8">LALA0S01e11848g1_1</fullName>
    </submittedName>
</protein>
<organism evidence="8 9">
    <name type="scientific">Lachancea lanzarotensis</name>
    <dbReference type="NCBI Taxonomy" id="1245769"/>
    <lineage>
        <taxon>Eukaryota</taxon>
        <taxon>Fungi</taxon>
        <taxon>Dikarya</taxon>
        <taxon>Ascomycota</taxon>
        <taxon>Saccharomycotina</taxon>
        <taxon>Saccharomycetes</taxon>
        <taxon>Saccharomycetales</taxon>
        <taxon>Saccharomycetaceae</taxon>
        <taxon>Lachancea</taxon>
    </lineage>
</organism>
<dbReference type="GO" id="GO:0003677">
    <property type="term" value="F:DNA binding"/>
    <property type="evidence" value="ECO:0007669"/>
    <property type="project" value="UniProtKB-KW"/>
</dbReference>